<organism evidence="6 7">
    <name type="scientific">Sphingomonas oryzagri</name>
    <dbReference type="NCBI Taxonomy" id="3042314"/>
    <lineage>
        <taxon>Bacteria</taxon>
        <taxon>Pseudomonadati</taxon>
        <taxon>Pseudomonadota</taxon>
        <taxon>Alphaproteobacteria</taxon>
        <taxon>Sphingomonadales</taxon>
        <taxon>Sphingomonadaceae</taxon>
        <taxon>Sphingomonas</taxon>
    </lineage>
</organism>
<name>A0ABT6MWA1_9SPHN</name>
<dbReference type="InterPro" id="IPR007214">
    <property type="entry name" value="YbaK/aa-tRNA-synth-assoc-dom"/>
</dbReference>
<keyword evidence="3 4" id="KW-0456">Lyase</keyword>
<evidence type="ECO:0000256" key="4">
    <source>
        <dbReference type="PIRNR" id="PIRNR006181"/>
    </source>
</evidence>
<evidence type="ECO:0000313" key="6">
    <source>
        <dbReference type="EMBL" id="MDH7637137.1"/>
    </source>
</evidence>
<dbReference type="PANTHER" id="PTHR30411:SF0">
    <property type="entry name" value="CYS-TRNA(PRO)_CYS-TRNA(CYS) DEACYLASE YBAK"/>
    <property type="match status" value="1"/>
</dbReference>
<dbReference type="PANTHER" id="PTHR30411">
    <property type="entry name" value="CYTOPLASMIC PROTEIN"/>
    <property type="match status" value="1"/>
</dbReference>
<proteinExistence type="inferred from homology"/>
<evidence type="ECO:0000256" key="3">
    <source>
        <dbReference type="ARBA" id="ARBA00023239"/>
    </source>
</evidence>
<dbReference type="InterPro" id="IPR004369">
    <property type="entry name" value="Prolyl-tRNA_editing_YbaK/EbsC"/>
</dbReference>
<accession>A0ABT6MWA1</accession>
<dbReference type="EMBL" id="JARYGZ010000001">
    <property type="protein sequence ID" value="MDH7637137.1"/>
    <property type="molecule type" value="Genomic_DNA"/>
</dbReference>
<gene>
    <name evidence="6" type="primary">ybaK</name>
    <name evidence="6" type="ORF">QGN17_00205</name>
</gene>
<comment type="similarity">
    <text evidence="1 4">Belongs to the prolyl-tRNA editing family. YbaK/EbsC subfamily.</text>
</comment>
<dbReference type="CDD" id="cd00002">
    <property type="entry name" value="YbaK_deacylase"/>
    <property type="match status" value="1"/>
</dbReference>
<keyword evidence="7" id="KW-1185">Reference proteome</keyword>
<dbReference type="PIRSF" id="PIRSF006181">
    <property type="entry name" value="EbsC_YbaK"/>
    <property type="match status" value="1"/>
</dbReference>
<dbReference type="Gene3D" id="3.90.960.10">
    <property type="entry name" value="YbaK/aminoacyl-tRNA synthetase-associated domain"/>
    <property type="match status" value="1"/>
</dbReference>
<sequence length="157" mass="16287">MAKGTPATVAAARAGIPFDLVEYEYDPAVDSVGLAAAEAIGEPPSLVFKTLLIEADGKPVCAVLPSDREVSMKRIAAAAGAKAAKMMPVPQAERLTGYKVGGISPFGQRKTVPTFVEEAATGEAHIYVNGGRRGLQMRLAPADLLRGLDATMACFAA</sequence>
<dbReference type="Pfam" id="PF04073">
    <property type="entry name" value="tRNA_edit"/>
    <property type="match status" value="1"/>
</dbReference>
<protein>
    <recommendedName>
        <fullName evidence="4">Cys-tRNA(Pro)/Cys-tRNA(Cys) deacylase</fullName>
        <ecNumber evidence="4">4.2.-.-</ecNumber>
    </recommendedName>
</protein>
<dbReference type="Proteomes" id="UP001160625">
    <property type="component" value="Unassembled WGS sequence"/>
</dbReference>
<dbReference type="SUPFAM" id="SSF55826">
    <property type="entry name" value="YbaK/ProRS associated domain"/>
    <property type="match status" value="1"/>
</dbReference>
<comment type="caution">
    <text evidence="6">The sequence shown here is derived from an EMBL/GenBank/DDBJ whole genome shotgun (WGS) entry which is preliminary data.</text>
</comment>
<dbReference type="RefSeq" id="WP_281042506.1">
    <property type="nucleotide sequence ID" value="NZ_JARYGZ010000001.1"/>
</dbReference>
<keyword evidence="2 4" id="KW-0648">Protein biosynthesis</keyword>
<dbReference type="EC" id="4.2.-.-" evidence="4"/>
<dbReference type="InterPro" id="IPR036754">
    <property type="entry name" value="YbaK/aa-tRNA-synt-asso_dom_sf"/>
</dbReference>
<reference evidence="6" key="1">
    <citation type="submission" date="2023-04" db="EMBL/GenBank/DDBJ databases">
        <title>Sphingomonas sp. MAHUQ-71 isolated from rice field.</title>
        <authorList>
            <person name="Huq M.A."/>
        </authorList>
    </citation>
    <scope>NUCLEOTIDE SEQUENCE</scope>
    <source>
        <strain evidence="6">MAHUQ-71</strain>
    </source>
</reference>
<evidence type="ECO:0000259" key="5">
    <source>
        <dbReference type="Pfam" id="PF04073"/>
    </source>
</evidence>
<evidence type="ECO:0000313" key="7">
    <source>
        <dbReference type="Proteomes" id="UP001160625"/>
    </source>
</evidence>
<evidence type="ECO:0000256" key="1">
    <source>
        <dbReference type="ARBA" id="ARBA00009798"/>
    </source>
</evidence>
<evidence type="ECO:0000256" key="2">
    <source>
        <dbReference type="ARBA" id="ARBA00022917"/>
    </source>
</evidence>
<dbReference type="NCBIfam" id="TIGR00011">
    <property type="entry name" value="YbaK_EbsC"/>
    <property type="match status" value="1"/>
</dbReference>
<feature type="domain" description="YbaK/aminoacyl-tRNA synthetase-associated" evidence="5">
    <location>
        <begin position="29"/>
        <end position="146"/>
    </location>
</feature>